<dbReference type="Pfam" id="PF02518">
    <property type="entry name" value="HATPase_c"/>
    <property type="match status" value="1"/>
</dbReference>
<dbReference type="SMART" id="SM00388">
    <property type="entry name" value="HisKA"/>
    <property type="match status" value="1"/>
</dbReference>
<evidence type="ECO:0000256" key="3">
    <source>
        <dbReference type="ARBA" id="ARBA00022553"/>
    </source>
</evidence>
<dbReference type="OrthoDB" id="9801651at2"/>
<accession>A0A545TKY6</accession>
<evidence type="ECO:0000256" key="7">
    <source>
        <dbReference type="PROSITE-ProRule" id="PRU00169"/>
    </source>
</evidence>
<dbReference type="AlphaFoldDB" id="A0A545TKY6"/>
<comment type="caution">
    <text evidence="11">The sequence shown here is derived from an EMBL/GenBank/DDBJ whole genome shotgun (WGS) entry which is preliminary data.</text>
</comment>
<protein>
    <recommendedName>
        <fullName evidence="2">histidine kinase</fullName>
        <ecNumber evidence="2">2.7.13.3</ecNumber>
    </recommendedName>
</protein>
<evidence type="ECO:0000256" key="8">
    <source>
        <dbReference type="SAM" id="MobiDB-lite"/>
    </source>
</evidence>
<organism evidence="11 12">
    <name type="scientific">Denitrobaculum tricleocarpae</name>
    <dbReference type="NCBI Taxonomy" id="2591009"/>
    <lineage>
        <taxon>Bacteria</taxon>
        <taxon>Pseudomonadati</taxon>
        <taxon>Pseudomonadota</taxon>
        <taxon>Alphaproteobacteria</taxon>
        <taxon>Rhodospirillales</taxon>
        <taxon>Rhodospirillaceae</taxon>
        <taxon>Denitrobaculum</taxon>
    </lineage>
</organism>
<dbReference type="EMBL" id="VHSH01000007">
    <property type="protein sequence ID" value="TQV77856.1"/>
    <property type="molecule type" value="Genomic_DNA"/>
</dbReference>
<dbReference type="InterPro" id="IPR005467">
    <property type="entry name" value="His_kinase_dom"/>
</dbReference>
<dbReference type="InterPro" id="IPR003661">
    <property type="entry name" value="HisK_dim/P_dom"/>
</dbReference>
<dbReference type="InterPro" id="IPR001789">
    <property type="entry name" value="Sig_transdc_resp-reg_receiver"/>
</dbReference>
<dbReference type="InterPro" id="IPR011006">
    <property type="entry name" value="CheY-like_superfamily"/>
</dbReference>
<dbReference type="InterPro" id="IPR004358">
    <property type="entry name" value="Sig_transdc_His_kin-like_C"/>
</dbReference>
<feature type="modified residue" description="4-aspartylphosphate" evidence="7">
    <location>
        <position position="93"/>
    </location>
</feature>
<feature type="domain" description="Response regulatory" evidence="10">
    <location>
        <begin position="41"/>
        <end position="158"/>
    </location>
</feature>
<evidence type="ECO:0000313" key="12">
    <source>
        <dbReference type="Proteomes" id="UP000315252"/>
    </source>
</evidence>
<dbReference type="PROSITE" id="PS50109">
    <property type="entry name" value="HIS_KIN"/>
    <property type="match status" value="1"/>
</dbReference>
<dbReference type="PRINTS" id="PR00344">
    <property type="entry name" value="BCTRLSENSOR"/>
</dbReference>
<dbReference type="PANTHER" id="PTHR43711">
    <property type="entry name" value="TWO-COMPONENT HISTIDINE KINASE"/>
    <property type="match status" value="1"/>
</dbReference>
<comment type="catalytic activity">
    <reaction evidence="1">
        <text>ATP + protein L-histidine = ADP + protein N-phospho-L-histidine.</text>
        <dbReference type="EC" id="2.7.13.3"/>
    </reaction>
</comment>
<dbReference type="Gene3D" id="3.40.50.2300">
    <property type="match status" value="1"/>
</dbReference>
<dbReference type="GO" id="GO:0000155">
    <property type="term" value="F:phosphorelay sensor kinase activity"/>
    <property type="evidence" value="ECO:0007669"/>
    <property type="project" value="InterPro"/>
</dbReference>
<dbReference type="Gene3D" id="3.30.565.10">
    <property type="entry name" value="Histidine kinase-like ATPase, C-terminal domain"/>
    <property type="match status" value="1"/>
</dbReference>
<evidence type="ECO:0000256" key="1">
    <source>
        <dbReference type="ARBA" id="ARBA00000085"/>
    </source>
</evidence>
<keyword evidence="5" id="KW-0418">Kinase</keyword>
<reference evidence="11 12" key="1">
    <citation type="submission" date="2019-06" db="EMBL/GenBank/DDBJ databases">
        <title>Whole genome sequence for Rhodospirillaceae sp. R148.</title>
        <authorList>
            <person name="Wang G."/>
        </authorList>
    </citation>
    <scope>NUCLEOTIDE SEQUENCE [LARGE SCALE GENOMIC DNA]</scope>
    <source>
        <strain evidence="11 12">R148</strain>
    </source>
</reference>
<dbReference type="PANTHER" id="PTHR43711:SF26">
    <property type="entry name" value="SENSOR HISTIDINE KINASE RCSC"/>
    <property type="match status" value="1"/>
</dbReference>
<dbReference type="PROSITE" id="PS50110">
    <property type="entry name" value="RESPONSE_REGULATORY"/>
    <property type="match status" value="1"/>
</dbReference>
<dbReference type="Pfam" id="PF00072">
    <property type="entry name" value="Response_reg"/>
    <property type="match status" value="1"/>
</dbReference>
<feature type="compositionally biased region" description="Basic and acidic residues" evidence="8">
    <location>
        <begin position="25"/>
        <end position="35"/>
    </location>
</feature>
<evidence type="ECO:0000259" key="10">
    <source>
        <dbReference type="PROSITE" id="PS50110"/>
    </source>
</evidence>
<keyword evidence="4" id="KW-0808">Transferase</keyword>
<dbReference type="InterPro" id="IPR050736">
    <property type="entry name" value="Sensor_HK_Regulatory"/>
</dbReference>
<keyword evidence="12" id="KW-1185">Reference proteome</keyword>
<evidence type="ECO:0000256" key="2">
    <source>
        <dbReference type="ARBA" id="ARBA00012438"/>
    </source>
</evidence>
<keyword evidence="6" id="KW-0902">Two-component regulatory system</keyword>
<evidence type="ECO:0000256" key="5">
    <source>
        <dbReference type="ARBA" id="ARBA00022777"/>
    </source>
</evidence>
<dbReference type="InterPro" id="IPR003594">
    <property type="entry name" value="HATPase_dom"/>
</dbReference>
<dbReference type="CDD" id="cd00082">
    <property type="entry name" value="HisKA"/>
    <property type="match status" value="1"/>
</dbReference>
<dbReference type="Proteomes" id="UP000315252">
    <property type="component" value="Unassembled WGS sequence"/>
</dbReference>
<dbReference type="SMART" id="SM00387">
    <property type="entry name" value="HATPase_c"/>
    <property type="match status" value="1"/>
</dbReference>
<dbReference type="Pfam" id="PF00512">
    <property type="entry name" value="HisKA"/>
    <property type="match status" value="1"/>
</dbReference>
<dbReference type="Gene3D" id="1.10.287.130">
    <property type="match status" value="1"/>
</dbReference>
<name>A0A545TKY6_9PROT</name>
<sequence length="422" mass="46482">MTYSKSRAIPDELTSKARSPCSCEPHAEPVRPDKTPRETYRVLHVDDDSVDHVLIRKLLSKIAKPKFDVVSLTRFKEAQARLSNETFHVGLIDYRLGERSGLELVEKLGGRSGMTPLIILTGRGDYAVDVEATEAGAYDYLDKEGLCEILLERTIRHVRVQFETEQQLRESEALLRRATHEAETANSAKSDFLARMSHDFRTPLNAIIGFSEAIQQEIAGPIGASKYLDYASDINQSGQVLLSMISDILDLSKIESGNIELNETDILIEDAVSMVLKMVLPGAKAAKISIETDLPENLPILRADRQLLERMLINSLTNAIKFTSEAGRILLGAEVTKDGLQLTVEDNGIGIPPQQIPRVIEPFAQIRRSENASAGAGLGLSIINSFIKLHGGALAIESEVGAGTRIILKFPSHRLRQRPSIS</sequence>
<evidence type="ECO:0000259" key="9">
    <source>
        <dbReference type="PROSITE" id="PS50109"/>
    </source>
</evidence>
<dbReference type="RefSeq" id="WP_142898199.1">
    <property type="nucleotide sequence ID" value="NZ_ML660058.1"/>
</dbReference>
<dbReference type="SUPFAM" id="SSF55874">
    <property type="entry name" value="ATPase domain of HSP90 chaperone/DNA topoisomerase II/histidine kinase"/>
    <property type="match status" value="1"/>
</dbReference>
<dbReference type="SUPFAM" id="SSF52172">
    <property type="entry name" value="CheY-like"/>
    <property type="match status" value="1"/>
</dbReference>
<dbReference type="CDD" id="cd00156">
    <property type="entry name" value="REC"/>
    <property type="match status" value="1"/>
</dbReference>
<dbReference type="InterPro" id="IPR036890">
    <property type="entry name" value="HATPase_C_sf"/>
</dbReference>
<keyword evidence="3 7" id="KW-0597">Phosphoprotein</keyword>
<evidence type="ECO:0000313" key="11">
    <source>
        <dbReference type="EMBL" id="TQV77856.1"/>
    </source>
</evidence>
<feature type="domain" description="Histidine kinase" evidence="9">
    <location>
        <begin position="195"/>
        <end position="414"/>
    </location>
</feature>
<evidence type="ECO:0000256" key="6">
    <source>
        <dbReference type="ARBA" id="ARBA00023012"/>
    </source>
</evidence>
<evidence type="ECO:0000256" key="4">
    <source>
        <dbReference type="ARBA" id="ARBA00022679"/>
    </source>
</evidence>
<dbReference type="CDD" id="cd00075">
    <property type="entry name" value="HATPase"/>
    <property type="match status" value="1"/>
</dbReference>
<gene>
    <name evidence="11" type="ORF">FKG95_20105</name>
</gene>
<dbReference type="EC" id="2.7.13.3" evidence="2"/>
<dbReference type="SMART" id="SM00448">
    <property type="entry name" value="REC"/>
    <property type="match status" value="1"/>
</dbReference>
<feature type="region of interest" description="Disordered" evidence="8">
    <location>
        <begin position="1"/>
        <end position="35"/>
    </location>
</feature>
<proteinExistence type="predicted"/>